<dbReference type="Gene3D" id="3.40.570.10">
    <property type="entry name" value="Extracellular Endonuclease, subunit A"/>
    <property type="match status" value="1"/>
</dbReference>
<evidence type="ECO:0000256" key="8">
    <source>
        <dbReference type="SAM" id="SignalP"/>
    </source>
</evidence>
<gene>
    <name evidence="13" type="ORF">MEUPH1_LOCUS22043</name>
</gene>
<organism evidence="13 14">
    <name type="scientific">Macrosiphum euphorbiae</name>
    <name type="common">potato aphid</name>
    <dbReference type="NCBI Taxonomy" id="13131"/>
    <lineage>
        <taxon>Eukaryota</taxon>
        <taxon>Metazoa</taxon>
        <taxon>Ecdysozoa</taxon>
        <taxon>Arthropoda</taxon>
        <taxon>Hexapoda</taxon>
        <taxon>Insecta</taxon>
        <taxon>Pterygota</taxon>
        <taxon>Neoptera</taxon>
        <taxon>Paraneoptera</taxon>
        <taxon>Hemiptera</taxon>
        <taxon>Sternorrhyncha</taxon>
        <taxon>Aphidomorpha</taxon>
        <taxon>Aphidoidea</taxon>
        <taxon>Aphididae</taxon>
        <taxon>Macrosiphini</taxon>
        <taxon>Macrosiphum</taxon>
    </lineage>
</organism>
<evidence type="ECO:0000259" key="11">
    <source>
        <dbReference type="PROSITE" id="PS50948"/>
    </source>
</evidence>
<keyword evidence="4" id="KW-0147">Chitin-binding</keyword>
<dbReference type="PROSITE" id="PS50948">
    <property type="entry name" value="PAN"/>
    <property type="match status" value="1"/>
</dbReference>
<evidence type="ECO:0000313" key="13">
    <source>
        <dbReference type="EMBL" id="CAI6367583.1"/>
    </source>
</evidence>
<dbReference type="PANTHER" id="PTHR46073:SF4">
    <property type="entry name" value="GH18 DOMAIN-CONTAINING PROTEIN"/>
    <property type="match status" value="1"/>
</dbReference>
<keyword evidence="5" id="KW-0768">Sushi</keyword>
<dbReference type="PROSITE" id="PS50923">
    <property type="entry name" value="SUSHI"/>
    <property type="match status" value="1"/>
</dbReference>
<dbReference type="PANTHER" id="PTHR46073">
    <property type="entry name" value="CHITINASE"/>
    <property type="match status" value="1"/>
</dbReference>
<comment type="caution">
    <text evidence="5">Lacks conserved residue(s) required for the propagation of feature annotation.</text>
</comment>
<evidence type="ECO:0000259" key="12">
    <source>
        <dbReference type="PROSITE" id="PS51910"/>
    </source>
</evidence>
<dbReference type="InterPro" id="IPR011583">
    <property type="entry name" value="Chitinase_II/V-like_cat"/>
</dbReference>
<dbReference type="GO" id="GO:0005975">
    <property type="term" value="P:carbohydrate metabolic process"/>
    <property type="evidence" value="ECO:0007669"/>
    <property type="project" value="InterPro"/>
</dbReference>
<dbReference type="InterPro" id="IPR001223">
    <property type="entry name" value="Glyco_hydro18_cat"/>
</dbReference>
<sequence length="1983" mass="222700">MLFAAHGFWRYFVLLSIIASQTYAADAPSKEECWWTGCQASTWAVTGCNQYNRTQKNVKVCDGGSEYYCCPPDLNVEPAAEDCWWTGCQPNNWAVKGCDSYNRTERKRTACEEDGFKYECCSALDTAEHDGDCWWSGCQPKDRSGRGCPSNTVRIGSHTCPGGDLFQCCSRSTPVNGNGGTNEADKYDVEEISGTSFTDYVRYLLLKGNNFTIRPDKLRCDLVDVEKSHMFRVKNEGIRVCDLCPNFPQQRYQNVYLDSDPMDVRENFDFPDCFGLCFVTSNCVAFSYDHAAKKCYAFSSTDGNLEEEYRWTTVFMTQPTGVLYDWMYSRHTLAAGAVFMSRTQEGTFLTCLDKCNAQRECNVVSYSLTNSTCTTYRDVENQLQRVDFEYGYVSAFRMEVLPIGNGKKWRFYETGDDNLLSLKPTKVSNEPCALTKNDTHNSFYSKPCFTSPSQGCNVKTGCKTCYYPEKVSGTENLSVCPDSDLYYLERIDNLLDTEMSRCLNNSECMGFGLNSELAETITIANFGQREYLKSFMLKYPKKNTVGIHKYLKNYEFIENLEIKPLPNSASTIQILREVTFDKCLSDYEKSNYKRMSYSVTERKCSMSSEFVQLIENKNVLTLFKKPSFLSPTLNYIRTPGLRLDPKLSINKIDCKTNCEETCAKICNQPSNDWCAYVYLEYFIDTSRCHFYNSQETSLKMEPSTNSMILVAQSKSNFTLAAFDQVNPFSQDENMILGCFSGTNEQTQTSLTVFGNPSGTTEVAKRSKRGFFDWIGKAVKSVANTVVNAVKDTVKGVVDTAKGVVKAVDKVVKGDLKGAKNAFTNIPIVKDIKNAVDFGGAVITGDWDTAKEKGIDLLGSSLVDVGLTVIAPGVGKIIGTGLKSIAKGSKTAVKNIKKQSDKVEHTIKPKQNNIDKENKNGKLKPKDKDKKKEDVDRCENRRTRATSSQKGKHSCKRAECDAPKGVRFSLSESFESCSKKQVGSKCHYECKVGYEEKGPSATCTKKTNQMTAWDPQPECSLYKCSDSMFPIVAVKTPKIESLTSIPTSKYIVVYVVMFDKSRKIPVWSVALHQSNQFQSKSYNDAKDVGRKSFFRYPCTALLQHQAVGSDYSNSGWDQGHLTPANIARWSEKASKSTFSFINIAPQVPYINEHPWQKLEFHVECFSTRRRTLVVTGVCKESLGLNIGKKKIDVPKCFWKMLCYKDEKNIEQVVGFIGDNSLIKPSTIADREKDIFTARSQSEIEKLYDSTLGNPWVKSIEVTAGREVGINPGFDNDADSGTIWLPVNVFDCMNVKTIDDREKKEWEDKLMSKKRKQKRDISDRFSRGCTPSELDEKQELFDLIKKRQAAVVGDSAGDDDTDLEDDNSPPSGNVEVSVQNCGKRIIGYYTSWGLKKIRSDALAKLTHVIYAFLEIRADGTVDLGSPDIAHSPNVEEETAKARSRLEHLMNLAKFYPHLKVMFAVGGWENSQYFSRIAASSDSRVRFIASVVKLIEKFGFDGVDIDWEYPVTGGAIEGVLQDKTNYVLLMKDLRQALDVFATDAGRKNKFLISFAGAAGQWTLDPGFDLPGLLQYADFVNVMTYDFFGAWSSKWGAYTGPPAPLYFGMPPRFSGKTNVDWTIKYYTCKSKLPHKINMGIPFYGRFWNNVGDSVDGKDQMWRTANAVNGVFQGGYTPWFNIKKDHLSDQRFEQSFHEKSKSPYAWNAATKVFLGYENKKSLEYKIKYAAEKNVGGLMIWSVDLDDDDLTLLNTVYTAPLCDKTNPNDVNHKCSPIDEKRWWTSEDGDDFAGLCGRSAPLYKGYYPVCDPDDPGYSCCGPSGYCGSGDKYCDCPTCKDFGNNPKIILDQPIKPTVPVSWYFLDAKEGLRGRCGRKIPKINGVFPTCNPDDENAYCCSNGNYCGKGADFCNCQGCVNFKTKPSYRFGPKKWWTLEDGEKRAGTCGPKADKVDGKYEAECEPNTKFSCCSPNGYCGSGSDYCDCKGCKRF</sequence>
<feature type="disulfide bond" evidence="5">
    <location>
        <begin position="959"/>
        <end position="1002"/>
    </location>
</feature>
<protein>
    <recommendedName>
        <fullName evidence="15">Chitinase</fullName>
    </recommendedName>
</protein>
<evidence type="ECO:0000313" key="14">
    <source>
        <dbReference type="Proteomes" id="UP001160148"/>
    </source>
</evidence>
<dbReference type="PROSITE" id="PS51910">
    <property type="entry name" value="GH18_2"/>
    <property type="match status" value="1"/>
</dbReference>
<evidence type="ECO:0008006" key="15">
    <source>
        <dbReference type="Google" id="ProtNLM"/>
    </source>
</evidence>
<dbReference type="Pfam" id="PF01223">
    <property type="entry name" value="Endonuclease_NS"/>
    <property type="match status" value="1"/>
</dbReference>
<dbReference type="SUPFAM" id="SSF54060">
    <property type="entry name" value="His-Me finger endonucleases"/>
    <property type="match status" value="1"/>
</dbReference>
<proteinExistence type="predicted"/>
<feature type="compositionally biased region" description="Acidic residues" evidence="7">
    <location>
        <begin position="1354"/>
        <end position="1365"/>
    </location>
</feature>
<evidence type="ECO:0000256" key="6">
    <source>
        <dbReference type="RuleBase" id="RU000489"/>
    </source>
</evidence>
<dbReference type="InterPro" id="IPR035976">
    <property type="entry name" value="Sushi/SCR/CCP_sf"/>
</dbReference>
<comment type="caution">
    <text evidence="13">The sequence shown here is derived from an EMBL/GenBank/DDBJ whole genome shotgun (WGS) entry which is preliminary data.</text>
</comment>
<keyword evidence="3 6" id="KW-0326">Glycosidase</keyword>
<dbReference type="SUPFAM" id="SSF54556">
    <property type="entry name" value="Chitinase insertion domain"/>
    <property type="match status" value="1"/>
</dbReference>
<dbReference type="InterPro" id="IPR000436">
    <property type="entry name" value="Sushi_SCR_CCP_dom"/>
</dbReference>
<evidence type="ECO:0000259" key="10">
    <source>
        <dbReference type="PROSITE" id="PS50941"/>
    </source>
</evidence>
<feature type="domain" description="Sushi" evidence="9">
    <location>
        <begin position="957"/>
        <end position="1020"/>
    </location>
</feature>
<dbReference type="SUPFAM" id="SSF51445">
    <property type="entry name" value="(Trans)glycosidases"/>
    <property type="match status" value="1"/>
</dbReference>
<dbReference type="SMART" id="SM00270">
    <property type="entry name" value="ChtBD1"/>
    <property type="match status" value="3"/>
</dbReference>
<dbReference type="PROSITE" id="PS50941">
    <property type="entry name" value="CHIT_BIND_I_2"/>
    <property type="match status" value="1"/>
</dbReference>
<dbReference type="PROSITE" id="PS01095">
    <property type="entry name" value="GH18_1"/>
    <property type="match status" value="1"/>
</dbReference>
<dbReference type="GO" id="GO:0008061">
    <property type="term" value="F:chitin binding"/>
    <property type="evidence" value="ECO:0007669"/>
    <property type="project" value="UniProtKB-UniRule"/>
</dbReference>
<feature type="region of interest" description="Disordered" evidence="7">
    <location>
        <begin position="1352"/>
        <end position="1372"/>
    </location>
</feature>
<dbReference type="InterPro" id="IPR044929">
    <property type="entry name" value="DNA/RNA_non-sp_Endonuclease_sf"/>
</dbReference>
<dbReference type="CDD" id="cd06548">
    <property type="entry name" value="GH18_chitinase"/>
    <property type="match status" value="1"/>
</dbReference>
<dbReference type="GO" id="GO:0006032">
    <property type="term" value="P:chitin catabolic process"/>
    <property type="evidence" value="ECO:0007669"/>
    <property type="project" value="UniProtKB-ARBA"/>
</dbReference>
<feature type="chain" id="PRO_5043998708" description="Chitinase" evidence="8">
    <location>
        <begin position="25"/>
        <end position="1983"/>
    </location>
</feature>
<dbReference type="GO" id="GO:0004568">
    <property type="term" value="F:chitinase activity"/>
    <property type="evidence" value="ECO:0007669"/>
    <property type="project" value="UniProtKB-ARBA"/>
</dbReference>
<dbReference type="InterPro" id="IPR003609">
    <property type="entry name" value="Pan_app"/>
</dbReference>
<keyword evidence="14" id="KW-1185">Reference proteome</keyword>
<dbReference type="SMART" id="SM00892">
    <property type="entry name" value="Endonuclease_NS"/>
    <property type="match status" value="1"/>
</dbReference>
<dbReference type="InterPro" id="IPR044925">
    <property type="entry name" value="His-Me_finger_sf"/>
</dbReference>
<dbReference type="InterPro" id="IPR001002">
    <property type="entry name" value="Chitin-bd_1"/>
</dbReference>
<dbReference type="Gene3D" id="3.20.20.80">
    <property type="entry name" value="Glycosidases"/>
    <property type="match status" value="1"/>
</dbReference>
<dbReference type="GO" id="GO:0003676">
    <property type="term" value="F:nucleic acid binding"/>
    <property type="evidence" value="ECO:0007669"/>
    <property type="project" value="InterPro"/>
</dbReference>
<evidence type="ECO:0000256" key="4">
    <source>
        <dbReference type="PROSITE-ProRule" id="PRU00261"/>
    </source>
</evidence>
<dbReference type="InterPro" id="IPR001604">
    <property type="entry name" value="Endo_G_ENPP1-like_dom"/>
</dbReference>
<evidence type="ECO:0000256" key="2">
    <source>
        <dbReference type="ARBA" id="ARBA00023157"/>
    </source>
</evidence>
<keyword evidence="8" id="KW-0732">Signal</keyword>
<dbReference type="CDD" id="cd10909">
    <property type="entry name" value="ChtBD1_GH18_2"/>
    <property type="match status" value="2"/>
</dbReference>
<evidence type="ECO:0000256" key="7">
    <source>
        <dbReference type="SAM" id="MobiDB-lite"/>
    </source>
</evidence>
<reference evidence="13 14" key="1">
    <citation type="submission" date="2023-01" db="EMBL/GenBank/DDBJ databases">
        <authorList>
            <person name="Whitehead M."/>
        </authorList>
    </citation>
    <scope>NUCLEOTIDE SEQUENCE [LARGE SCALE GENOMIC DNA]</scope>
</reference>
<feature type="region of interest" description="Disordered" evidence="7">
    <location>
        <begin position="895"/>
        <end position="955"/>
    </location>
</feature>
<feature type="compositionally biased region" description="Basic and acidic residues" evidence="7">
    <location>
        <begin position="897"/>
        <end position="941"/>
    </location>
</feature>
<keyword evidence="2 5" id="KW-1015">Disulfide bond</keyword>
<dbReference type="Pfam" id="PF00704">
    <property type="entry name" value="Glyco_hydro_18"/>
    <property type="match status" value="1"/>
</dbReference>
<name>A0AAV0XH73_9HEMI</name>
<accession>A0AAV0XH73</accession>
<dbReference type="InterPro" id="IPR029070">
    <property type="entry name" value="Chitinase_insertion_sf"/>
</dbReference>
<feature type="domain" description="Chitin-binding type-1" evidence="10">
    <location>
        <begin position="1935"/>
        <end position="1983"/>
    </location>
</feature>
<dbReference type="Proteomes" id="UP001160148">
    <property type="component" value="Unassembled WGS sequence"/>
</dbReference>
<evidence type="ECO:0000256" key="3">
    <source>
        <dbReference type="ARBA" id="ARBA00023295"/>
    </source>
</evidence>
<feature type="signal peptide" evidence="8">
    <location>
        <begin position="1"/>
        <end position="24"/>
    </location>
</feature>
<evidence type="ECO:0000256" key="1">
    <source>
        <dbReference type="ARBA" id="ARBA00022801"/>
    </source>
</evidence>
<evidence type="ECO:0000256" key="5">
    <source>
        <dbReference type="PROSITE-ProRule" id="PRU00302"/>
    </source>
</evidence>
<dbReference type="SMART" id="SM00477">
    <property type="entry name" value="NUC"/>
    <property type="match status" value="1"/>
</dbReference>
<dbReference type="EMBL" id="CARXXK010000005">
    <property type="protein sequence ID" value="CAI6367583.1"/>
    <property type="molecule type" value="Genomic_DNA"/>
</dbReference>
<dbReference type="SUPFAM" id="SSF57535">
    <property type="entry name" value="Complement control module/SCR domain"/>
    <property type="match status" value="1"/>
</dbReference>
<dbReference type="InterPro" id="IPR020821">
    <property type="entry name" value="ENPP1-3/EXOG-like_nuc-like"/>
</dbReference>
<dbReference type="InterPro" id="IPR017853">
    <property type="entry name" value="GH"/>
</dbReference>
<dbReference type="InterPro" id="IPR001579">
    <property type="entry name" value="Glyco_hydro_18_chit_AS"/>
</dbReference>
<keyword evidence="1 6" id="KW-0378">Hydrolase</keyword>
<feature type="disulfide bond" evidence="4">
    <location>
        <begin position="1961"/>
        <end position="1975"/>
    </location>
</feature>
<evidence type="ECO:0000259" key="9">
    <source>
        <dbReference type="PROSITE" id="PS50923"/>
    </source>
</evidence>
<feature type="domain" description="GH18" evidence="12">
    <location>
        <begin position="1381"/>
        <end position="1757"/>
    </location>
</feature>
<dbReference type="GO" id="GO:0046872">
    <property type="term" value="F:metal ion binding"/>
    <property type="evidence" value="ECO:0007669"/>
    <property type="project" value="InterPro"/>
</dbReference>
<dbReference type="Gene3D" id="3.10.50.10">
    <property type="match status" value="1"/>
</dbReference>
<dbReference type="SMART" id="SM00636">
    <property type="entry name" value="Glyco_18"/>
    <property type="match status" value="1"/>
</dbReference>
<feature type="domain" description="Apple" evidence="11">
    <location>
        <begin position="244"/>
        <end position="321"/>
    </location>
</feature>